<name>A0ACB8RDZ3_9AGAM</name>
<evidence type="ECO:0000313" key="1">
    <source>
        <dbReference type="EMBL" id="KAI0042230.1"/>
    </source>
</evidence>
<protein>
    <submittedName>
        <fullName evidence="1">WD40 repeat-like protein</fullName>
    </submittedName>
</protein>
<organism evidence="1 2">
    <name type="scientific">Auriscalpium vulgare</name>
    <dbReference type="NCBI Taxonomy" id="40419"/>
    <lineage>
        <taxon>Eukaryota</taxon>
        <taxon>Fungi</taxon>
        <taxon>Dikarya</taxon>
        <taxon>Basidiomycota</taxon>
        <taxon>Agaricomycotina</taxon>
        <taxon>Agaricomycetes</taxon>
        <taxon>Russulales</taxon>
        <taxon>Auriscalpiaceae</taxon>
        <taxon>Auriscalpium</taxon>
    </lineage>
</organism>
<evidence type="ECO:0000313" key="2">
    <source>
        <dbReference type="Proteomes" id="UP000814033"/>
    </source>
</evidence>
<sequence length="917" mass="99665">MGVFSSLRRRFVRASPRQGDAAASRPSSPLLHPTSSIDPSTGLEDHSQPATEEPVQSAQVGPIPSTNESGGSTEKQSKRPSCLCFLPPTGQRGRNLVVCIDGTANQFSEKNTNVVELYSRLDKDAEQLTYYDSGIGTYVKDSTWSPSYWKQVASNAIDMAIAWNFKKIVLGAYEWLSENYQEGDKIFLFGFSRGAYQVRVIAGMIEKVGLLHKGNNNQIPFAYELYKSTTANQKRSDANSVRPKRAKKRNHVRVHFVGTWDTVSSIGFARGPSLPETTTGMTHVCVYRHALALDERRGKFQPEYANGGEGPPIGGEARGDVKEVWFVGSHSDIGGGNVRNLELDHFGAALRWMSYEAITHGLRMSPRRGEWQTFAPNISVHWFYKILDCIPYRRLSYKDRDSTTRRPHLGAARQVKHGQLVHESVFESIKTGKYTPLASLPDGAAWDGEIFWSLERDPYNSAVVMVSQLEADTKEGKSLSSAQRDVLTTLTSTKPGCVSLATAPDAGDTLFRALVLEHSQDNPNPRPENIALLATAITAVGSQPHASMDYSGPRPRELVSVLAHLPGTAKVYKDFIEMFRQIRLCRGHNDKVYSAVFSPDGKRVVSGSGDKTIRTWDAQTGETVGLPFTGHTGFVITVAFSPDGTRIVSGSGDRTLRNWDAHTGEAVAGPFTGHSYGIMSAVFSPDGTHIVSGSGDRTVRIWDAQTGETVVGPYIVAVSHDGTRAGSADGVVGIWNSQTGETVAGPFTGHTGWVYSAAFSPDGARVVSGAGDDTIRLWDAQTGEMVVAPFTGHTHMVMSVAFSPDGTRIVSGSVDKTIRIWDAQTGETVAGPFIGHTDMVMCVEFSPDGTHIVSCSNDKTIRIWDAQTGETVVGPLTGHTNRIWSVSYSPDGKLVVSSSSDQTIRIWDAEVDDGPGQ</sequence>
<dbReference type="EMBL" id="MU276077">
    <property type="protein sequence ID" value="KAI0042230.1"/>
    <property type="molecule type" value="Genomic_DNA"/>
</dbReference>
<reference evidence="1" key="2">
    <citation type="journal article" date="2022" name="New Phytol.">
        <title>Evolutionary transition to the ectomycorrhizal habit in the genomes of a hyperdiverse lineage of mushroom-forming fungi.</title>
        <authorList>
            <person name="Looney B."/>
            <person name="Miyauchi S."/>
            <person name="Morin E."/>
            <person name="Drula E."/>
            <person name="Courty P.E."/>
            <person name="Kohler A."/>
            <person name="Kuo A."/>
            <person name="LaButti K."/>
            <person name="Pangilinan J."/>
            <person name="Lipzen A."/>
            <person name="Riley R."/>
            <person name="Andreopoulos W."/>
            <person name="He G."/>
            <person name="Johnson J."/>
            <person name="Nolan M."/>
            <person name="Tritt A."/>
            <person name="Barry K.W."/>
            <person name="Grigoriev I.V."/>
            <person name="Nagy L.G."/>
            <person name="Hibbett D."/>
            <person name="Henrissat B."/>
            <person name="Matheny P.B."/>
            <person name="Labbe J."/>
            <person name="Martin F.M."/>
        </authorList>
    </citation>
    <scope>NUCLEOTIDE SEQUENCE</scope>
    <source>
        <strain evidence="1">FP105234-sp</strain>
    </source>
</reference>
<proteinExistence type="predicted"/>
<gene>
    <name evidence="1" type="ORF">FA95DRAFT_1610364</name>
</gene>
<keyword evidence="2" id="KW-1185">Reference proteome</keyword>
<reference evidence="1" key="1">
    <citation type="submission" date="2021-02" db="EMBL/GenBank/DDBJ databases">
        <authorList>
            <consortium name="DOE Joint Genome Institute"/>
            <person name="Ahrendt S."/>
            <person name="Looney B.P."/>
            <person name="Miyauchi S."/>
            <person name="Morin E."/>
            <person name="Drula E."/>
            <person name="Courty P.E."/>
            <person name="Chicoki N."/>
            <person name="Fauchery L."/>
            <person name="Kohler A."/>
            <person name="Kuo A."/>
            <person name="Labutti K."/>
            <person name="Pangilinan J."/>
            <person name="Lipzen A."/>
            <person name="Riley R."/>
            <person name="Andreopoulos W."/>
            <person name="He G."/>
            <person name="Johnson J."/>
            <person name="Barry K.W."/>
            <person name="Grigoriev I.V."/>
            <person name="Nagy L."/>
            <person name="Hibbett D."/>
            <person name="Henrissat B."/>
            <person name="Matheny P.B."/>
            <person name="Labbe J."/>
            <person name="Martin F."/>
        </authorList>
    </citation>
    <scope>NUCLEOTIDE SEQUENCE</scope>
    <source>
        <strain evidence="1">FP105234-sp</strain>
    </source>
</reference>
<dbReference type="Proteomes" id="UP000814033">
    <property type="component" value="Unassembled WGS sequence"/>
</dbReference>
<accession>A0ACB8RDZ3</accession>
<comment type="caution">
    <text evidence="1">The sequence shown here is derived from an EMBL/GenBank/DDBJ whole genome shotgun (WGS) entry which is preliminary data.</text>
</comment>